<proteinExistence type="predicted"/>
<evidence type="ECO:0000313" key="1">
    <source>
        <dbReference type="EMBL" id="CAG8773122.1"/>
    </source>
</evidence>
<feature type="non-terminal residue" evidence="1">
    <location>
        <position position="354"/>
    </location>
</feature>
<dbReference type="Proteomes" id="UP000789920">
    <property type="component" value="Unassembled WGS sequence"/>
</dbReference>
<evidence type="ECO:0000313" key="2">
    <source>
        <dbReference type="Proteomes" id="UP000789920"/>
    </source>
</evidence>
<gene>
    <name evidence="1" type="ORF">RPERSI_LOCUS16647</name>
</gene>
<reference evidence="1" key="1">
    <citation type="submission" date="2021-06" db="EMBL/GenBank/DDBJ databases">
        <authorList>
            <person name="Kallberg Y."/>
            <person name="Tangrot J."/>
            <person name="Rosling A."/>
        </authorList>
    </citation>
    <scope>NUCLEOTIDE SEQUENCE</scope>
    <source>
        <strain evidence="1">MA461A</strain>
    </source>
</reference>
<name>A0ACA9R1F4_9GLOM</name>
<comment type="caution">
    <text evidence="1">The sequence shown here is derived from an EMBL/GenBank/DDBJ whole genome shotgun (WGS) entry which is preliminary data.</text>
</comment>
<protein>
    <submittedName>
        <fullName evidence="1">6806_t:CDS:1</fullName>
    </submittedName>
</protein>
<organism evidence="1 2">
    <name type="scientific">Racocetra persica</name>
    <dbReference type="NCBI Taxonomy" id="160502"/>
    <lineage>
        <taxon>Eukaryota</taxon>
        <taxon>Fungi</taxon>
        <taxon>Fungi incertae sedis</taxon>
        <taxon>Mucoromycota</taxon>
        <taxon>Glomeromycotina</taxon>
        <taxon>Glomeromycetes</taxon>
        <taxon>Diversisporales</taxon>
        <taxon>Gigasporaceae</taxon>
        <taxon>Racocetra</taxon>
    </lineage>
</organism>
<accession>A0ACA9R1F4</accession>
<dbReference type="EMBL" id="CAJVQC010041516">
    <property type="protein sequence ID" value="CAG8773122.1"/>
    <property type="molecule type" value="Genomic_DNA"/>
</dbReference>
<keyword evidence="2" id="KW-1185">Reference proteome</keyword>
<sequence length="354" mass="40338">KKLRPELTKIFTNIEDNFKALKDMLVFGEVEETIPALLENFLQKGLKREALNEFEIAGLVQAFEIIHNILRKYPYSFYAYGSRVKGEARRLSDLDICYQEDIPLSTVSLIKEEFEESNLPFEVEVQARYQWEAVAGSSPANSRLRKIPILEMRIPPVPGRYSHAYLTSEEYRSMAYDYHQHHLKRPAYKKQLTSEKDSFNHWYWEKEQKSTALLVGAKPFSPRENVLVPVDVRPFNKNEIVSPMVEPTNNPASVIPENVIPENQKKDVTPVISEVIANFGLKSSSDVIPKLEAEQNVIPDLNIIPIKPPSPICETKTSEHRRILVSVKNSKPKLIADTTSLAVAEPLVLESVAK</sequence>
<feature type="non-terminal residue" evidence="1">
    <location>
        <position position="1"/>
    </location>
</feature>